<sequence>MDQVLETLGTEAVRGPTNLKVLSLEVLKQLFHLEVCEWGEPQELREEVVLLLELWWANTLNFSEVFKLARLPFTDIHTAALRLLTSLAHLPWGQRFICGEPGMVEYILNRTTETDKEGMEGKWALVEAIVKSSSAPSIFSEDHMAMLEKYFRQGPFYSEAQLEVALEGQE</sequence>
<keyword evidence="2" id="KW-1185">Reference proteome</keyword>
<dbReference type="Pfam" id="PF10508">
    <property type="entry name" value="Proteasom_PSMB"/>
    <property type="match status" value="1"/>
</dbReference>
<protein>
    <submittedName>
        <fullName evidence="1">26S proteasome non-ATPase regulatory subunit 5</fullName>
    </submittedName>
</protein>
<dbReference type="InterPro" id="IPR019538">
    <property type="entry name" value="PSMD5"/>
</dbReference>
<dbReference type="Proteomes" id="UP000324222">
    <property type="component" value="Unassembled WGS sequence"/>
</dbReference>
<dbReference type="EMBL" id="VSRR010055779">
    <property type="protein sequence ID" value="MPC81055.1"/>
    <property type="molecule type" value="Genomic_DNA"/>
</dbReference>
<evidence type="ECO:0000313" key="2">
    <source>
        <dbReference type="Proteomes" id="UP000324222"/>
    </source>
</evidence>
<accession>A0A5B7IFL4</accession>
<gene>
    <name evidence="1" type="primary">PSMD5</name>
    <name evidence="1" type="ORF">E2C01_075655</name>
</gene>
<dbReference type="GO" id="GO:0043248">
    <property type="term" value="P:proteasome assembly"/>
    <property type="evidence" value="ECO:0007669"/>
    <property type="project" value="InterPro"/>
</dbReference>
<evidence type="ECO:0000313" key="1">
    <source>
        <dbReference type="EMBL" id="MPC81055.1"/>
    </source>
</evidence>
<dbReference type="PANTHER" id="PTHR13554">
    <property type="entry name" value="26S PROTEASOME NON-ATPASE REGULATORY SUBUNIT 5-RELATED"/>
    <property type="match status" value="1"/>
</dbReference>
<reference evidence="1 2" key="1">
    <citation type="submission" date="2019-05" db="EMBL/GenBank/DDBJ databases">
        <title>Another draft genome of Portunus trituberculatus and its Hox gene families provides insights of decapod evolution.</title>
        <authorList>
            <person name="Jeong J.-H."/>
            <person name="Song I."/>
            <person name="Kim S."/>
            <person name="Choi T."/>
            <person name="Kim D."/>
            <person name="Ryu S."/>
            <person name="Kim W."/>
        </authorList>
    </citation>
    <scope>NUCLEOTIDE SEQUENCE [LARGE SCALE GENOMIC DNA]</scope>
    <source>
        <tissue evidence="1">Muscle</tissue>
    </source>
</reference>
<organism evidence="1 2">
    <name type="scientific">Portunus trituberculatus</name>
    <name type="common">Swimming crab</name>
    <name type="synonym">Neptunus trituberculatus</name>
    <dbReference type="NCBI Taxonomy" id="210409"/>
    <lineage>
        <taxon>Eukaryota</taxon>
        <taxon>Metazoa</taxon>
        <taxon>Ecdysozoa</taxon>
        <taxon>Arthropoda</taxon>
        <taxon>Crustacea</taxon>
        <taxon>Multicrustacea</taxon>
        <taxon>Malacostraca</taxon>
        <taxon>Eumalacostraca</taxon>
        <taxon>Eucarida</taxon>
        <taxon>Decapoda</taxon>
        <taxon>Pleocyemata</taxon>
        <taxon>Brachyura</taxon>
        <taxon>Eubrachyura</taxon>
        <taxon>Portunoidea</taxon>
        <taxon>Portunidae</taxon>
        <taxon>Portuninae</taxon>
        <taxon>Portunus</taxon>
    </lineage>
</organism>
<dbReference type="OrthoDB" id="10250600at2759"/>
<proteinExistence type="predicted"/>
<dbReference type="GO" id="GO:0005829">
    <property type="term" value="C:cytosol"/>
    <property type="evidence" value="ECO:0007669"/>
    <property type="project" value="TreeGrafter"/>
</dbReference>
<dbReference type="AlphaFoldDB" id="A0A5B7IFL4"/>
<name>A0A5B7IFL4_PORTR</name>
<comment type="caution">
    <text evidence="1">The sequence shown here is derived from an EMBL/GenBank/DDBJ whole genome shotgun (WGS) entry which is preliminary data.</text>
</comment>
<dbReference type="PANTHER" id="PTHR13554:SF10">
    <property type="entry name" value="26S PROTEASOME NON-ATPASE REGULATORY SUBUNIT 5"/>
    <property type="match status" value="1"/>
</dbReference>
<keyword evidence="1" id="KW-0647">Proteasome</keyword>
<dbReference type="GO" id="GO:0000502">
    <property type="term" value="C:proteasome complex"/>
    <property type="evidence" value="ECO:0007669"/>
    <property type="project" value="UniProtKB-KW"/>
</dbReference>